<dbReference type="OrthoDB" id="3648309at2759"/>
<feature type="non-terminal residue" evidence="7">
    <location>
        <position position="243"/>
    </location>
</feature>
<dbReference type="PANTHER" id="PTHR31123">
    <property type="entry name" value="ACCUMULATION OF DYADS PROTEIN 2-RELATED"/>
    <property type="match status" value="1"/>
</dbReference>
<feature type="transmembrane region" description="Helical" evidence="6">
    <location>
        <begin position="28"/>
        <end position="47"/>
    </location>
</feature>
<gene>
    <name evidence="7" type="ORF">NA56DRAFT_553314</name>
</gene>
<comment type="subcellular location">
    <subcellularLocation>
        <location evidence="1">Membrane</location>
        <topology evidence="1">Multi-pass membrane protein</topology>
    </subcellularLocation>
</comment>
<reference evidence="7 8" key="1">
    <citation type="submission" date="2016-05" db="EMBL/GenBank/DDBJ databases">
        <title>A degradative enzymes factory behind the ericoid mycorrhizal symbiosis.</title>
        <authorList>
            <consortium name="DOE Joint Genome Institute"/>
            <person name="Martino E."/>
            <person name="Morin E."/>
            <person name="Grelet G."/>
            <person name="Kuo A."/>
            <person name="Kohler A."/>
            <person name="Daghino S."/>
            <person name="Barry K."/>
            <person name="Choi C."/>
            <person name="Cichocki N."/>
            <person name="Clum A."/>
            <person name="Copeland A."/>
            <person name="Hainaut M."/>
            <person name="Haridas S."/>
            <person name="Labutti K."/>
            <person name="Lindquist E."/>
            <person name="Lipzen A."/>
            <person name="Khouja H.-R."/>
            <person name="Murat C."/>
            <person name="Ohm R."/>
            <person name="Olson A."/>
            <person name="Spatafora J."/>
            <person name="Veneault-Fourrey C."/>
            <person name="Henrissat B."/>
            <person name="Grigoriev I."/>
            <person name="Martin F."/>
            <person name="Perotto S."/>
        </authorList>
    </citation>
    <scope>NUCLEOTIDE SEQUENCE [LARGE SCALE GENOMIC DNA]</scope>
    <source>
        <strain evidence="7 8">UAMH 7357</strain>
    </source>
</reference>
<dbReference type="EMBL" id="KZ613468">
    <property type="protein sequence ID" value="PMD26248.1"/>
    <property type="molecule type" value="Genomic_DNA"/>
</dbReference>
<feature type="transmembrane region" description="Helical" evidence="6">
    <location>
        <begin position="158"/>
        <end position="179"/>
    </location>
</feature>
<accession>A0A2J6QJ01</accession>
<feature type="non-terminal residue" evidence="7">
    <location>
        <position position="1"/>
    </location>
</feature>
<dbReference type="PANTHER" id="PTHR31123:SF4">
    <property type="entry name" value="PROTEIN ALCS"/>
    <property type="match status" value="1"/>
</dbReference>
<dbReference type="GO" id="GO:0015123">
    <property type="term" value="F:acetate transmembrane transporter activity"/>
    <property type="evidence" value="ECO:0007669"/>
    <property type="project" value="TreeGrafter"/>
</dbReference>
<feature type="transmembrane region" description="Helical" evidence="6">
    <location>
        <begin position="93"/>
        <end position="116"/>
    </location>
</feature>
<evidence type="ECO:0000256" key="1">
    <source>
        <dbReference type="ARBA" id="ARBA00004141"/>
    </source>
</evidence>
<keyword evidence="3 6" id="KW-0812">Transmembrane</keyword>
<dbReference type="InterPro" id="IPR000791">
    <property type="entry name" value="Gpr1/Fun34/SatP-like"/>
</dbReference>
<evidence type="ECO:0000313" key="8">
    <source>
        <dbReference type="Proteomes" id="UP000235672"/>
    </source>
</evidence>
<keyword evidence="5 6" id="KW-0472">Membrane</keyword>
<name>A0A2J6QJ01_9HELO</name>
<dbReference type="GO" id="GO:0005886">
    <property type="term" value="C:plasma membrane"/>
    <property type="evidence" value="ECO:0007669"/>
    <property type="project" value="TreeGrafter"/>
</dbReference>
<dbReference type="Proteomes" id="UP000235672">
    <property type="component" value="Unassembled WGS sequence"/>
</dbReference>
<feature type="transmembrane region" description="Helical" evidence="6">
    <location>
        <begin position="67"/>
        <end position="86"/>
    </location>
</feature>
<proteinExistence type="inferred from homology"/>
<evidence type="ECO:0000256" key="6">
    <source>
        <dbReference type="SAM" id="Phobius"/>
    </source>
</evidence>
<protein>
    <recommendedName>
        <fullName evidence="9">GPR1/FUN34/YaaH-class plasma membrane protein</fullName>
    </recommendedName>
</protein>
<evidence type="ECO:0008006" key="9">
    <source>
        <dbReference type="Google" id="ProtNLM"/>
    </source>
</evidence>
<evidence type="ECO:0000256" key="3">
    <source>
        <dbReference type="ARBA" id="ARBA00022692"/>
    </source>
</evidence>
<sequence>SITISPELFEKLYLSPENKVKGNLRKTFGNPTPVALVGFVVALSPLSVELMGWRGATVNADVSGRGANYFFGGLLLVMSALLEFLLGNTFPAVVFFGYGAHFLSFAATFQPFYAAISSYTTDGSQTQTPGFAASFSFYALFMGLLSLIFLICSLRTNIVFVLIFTGATLGFGLAAAAFWSAAKGLAIAATLLKATGGSFFVAAMCGWYLLAVIMFATLDLPFLAQLPVGDLSTLIKGQSQKKK</sequence>
<evidence type="ECO:0000313" key="7">
    <source>
        <dbReference type="EMBL" id="PMD26248.1"/>
    </source>
</evidence>
<dbReference type="Pfam" id="PF01184">
    <property type="entry name" value="Gpr1_Fun34_YaaH"/>
    <property type="match status" value="1"/>
</dbReference>
<keyword evidence="8" id="KW-1185">Reference proteome</keyword>
<organism evidence="7 8">
    <name type="scientific">Hyaloscypha hepaticicola</name>
    <dbReference type="NCBI Taxonomy" id="2082293"/>
    <lineage>
        <taxon>Eukaryota</taxon>
        <taxon>Fungi</taxon>
        <taxon>Dikarya</taxon>
        <taxon>Ascomycota</taxon>
        <taxon>Pezizomycotina</taxon>
        <taxon>Leotiomycetes</taxon>
        <taxon>Helotiales</taxon>
        <taxon>Hyaloscyphaceae</taxon>
        <taxon>Hyaloscypha</taxon>
    </lineage>
</organism>
<feature type="transmembrane region" description="Helical" evidence="6">
    <location>
        <begin position="199"/>
        <end position="218"/>
    </location>
</feature>
<evidence type="ECO:0000256" key="5">
    <source>
        <dbReference type="ARBA" id="ARBA00023136"/>
    </source>
</evidence>
<keyword evidence="4 6" id="KW-1133">Transmembrane helix</keyword>
<dbReference type="InterPro" id="IPR051633">
    <property type="entry name" value="AceTr"/>
</dbReference>
<evidence type="ECO:0000256" key="4">
    <source>
        <dbReference type="ARBA" id="ARBA00022989"/>
    </source>
</evidence>
<feature type="transmembrane region" description="Helical" evidence="6">
    <location>
        <begin position="131"/>
        <end position="151"/>
    </location>
</feature>
<comment type="similarity">
    <text evidence="2">Belongs to the acetate uptake transporter (AceTr) (TC 2.A.96) family.</text>
</comment>
<evidence type="ECO:0000256" key="2">
    <source>
        <dbReference type="ARBA" id="ARBA00005587"/>
    </source>
</evidence>
<dbReference type="AlphaFoldDB" id="A0A2J6QJ01"/>